<gene>
    <name evidence="2" type="ORF">AMAG_19343</name>
</gene>
<feature type="compositionally biased region" description="Low complexity" evidence="1">
    <location>
        <begin position="25"/>
        <end position="38"/>
    </location>
</feature>
<evidence type="ECO:0000313" key="2">
    <source>
        <dbReference type="EMBL" id="KNE66110.1"/>
    </source>
</evidence>
<dbReference type="VEuPathDB" id="FungiDB:AMAG_19343"/>
<feature type="region of interest" description="Disordered" evidence="1">
    <location>
        <begin position="1"/>
        <end position="78"/>
    </location>
</feature>
<dbReference type="AlphaFoldDB" id="A0A0L0SUP8"/>
<reference evidence="2 3" key="1">
    <citation type="submission" date="2009-11" db="EMBL/GenBank/DDBJ databases">
        <title>Annotation of Allomyces macrogynus ATCC 38327.</title>
        <authorList>
            <consortium name="The Broad Institute Genome Sequencing Platform"/>
            <person name="Russ C."/>
            <person name="Cuomo C."/>
            <person name="Burger G."/>
            <person name="Gray M.W."/>
            <person name="Holland P.W.H."/>
            <person name="King N."/>
            <person name="Lang F.B.F."/>
            <person name="Roger A.J."/>
            <person name="Ruiz-Trillo I."/>
            <person name="Young S.K."/>
            <person name="Zeng Q."/>
            <person name="Gargeya S."/>
            <person name="Fitzgerald M."/>
            <person name="Haas B."/>
            <person name="Abouelleil A."/>
            <person name="Alvarado L."/>
            <person name="Arachchi H.M."/>
            <person name="Berlin A."/>
            <person name="Chapman S.B."/>
            <person name="Gearin G."/>
            <person name="Goldberg J."/>
            <person name="Griggs A."/>
            <person name="Gujja S."/>
            <person name="Hansen M."/>
            <person name="Heiman D."/>
            <person name="Howarth C."/>
            <person name="Larimer J."/>
            <person name="Lui A."/>
            <person name="MacDonald P.J.P."/>
            <person name="McCowen C."/>
            <person name="Montmayeur A."/>
            <person name="Murphy C."/>
            <person name="Neiman D."/>
            <person name="Pearson M."/>
            <person name="Priest M."/>
            <person name="Roberts A."/>
            <person name="Saif S."/>
            <person name="Shea T."/>
            <person name="Sisk P."/>
            <person name="Stolte C."/>
            <person name="Sykes S."/>
            <person name="Wortman J."/>
            <person name="Nusbaum C."/>
            <person name="Birren B."/>
        </authorList>
    </citation>
    <scope>NUCLEOTIDE SEQUENCE [LARGE SCALE GENOMIC DNA]</scope>
    <source>
        <strain evidence="2 3">ATCC 38327</strain>
    </source>
</reference>
<feature type="compositionally biased region" description="Acidic residues" evidence="1">
    <location>
        <begin position="12"/>
        <end position="24"/>
    </location>
</feature>
<proteinExistence type="predicted"/>
<dbReference type="Proteomes" id="UP000054350">
    <property type="component" value="Unassembled WGS sequence"/>
</dbReference>
<evidence type="ECO:0000313" key="3">
    <source>
        <dbReference type="Proteomes" id="UP000054350"/>
    </source>
</evidence>
<dbReference type="EMBL" id="GG745349">
    <property type="protein sequence ID" value="KNE66110.1"/>
    <property type="molecule type" value="Genomic_DNA"/>
</dbReference>
<accession>A0A0L0SUP8</accession>
<name>A0A0L0SUP8_ALLM3</name>
<sequence>MSSPLPTGFGRDEDEDMDDEDGVDVDSPSRMPISPPISAFARPRGQPNFTAARASMGNGGFLSRPTSSMQSDVSMDEATPVLTRGRRVALSMDE</sequence>
<feature type="compositionally biased region" description="Polar residues" evidence="1">
    <location>
        <begin position="64"/>
        <end position="73"/>
    </location>
</feature>
<reference evidence="3" key="2">
    <citation type="submission" date="2009-11" db="EMBL/GenBank/DDBJ databases">
        <title>The Genome Sequence of Allomyces macrogynus strain ATCC 38327.</title>
        <authorList>
            <consortium name="The Broad Institute Genome Sequencing Platform"/>
            <person name="Russ C."/>
            <person name="Cuomo C."/>
            <person name="Shea T."/>
            <person name="Young S.K."/>
            <person name="Zeng Q."/>
            <person name="Koehrsen M."/>
            <person name="Haas B."/>
            <person name="Borodovsky M."/>
            <person name="Guigo R."/>
            <person name="Alvarado L."/>
            <person name="Berlin A."/>
            <person name="Borenstein D."/>
            <person name="Chen Z."/>
            <person name="Engels R."/>
            <person name="Freedman E."/>
            <person name="Gellesch M."/>
            <person name="Goldberg J."/>
            <person name="Griggs A."/>
            <person name="Gujja S."/>
            <person name="Heiman D."/>
            <person name="Hepburn T."/>
            <person name="Howarth C."/>
            <person name="Jen D."/>
            <person name="Larson L."/>
            <person name="Lewis B."/>
            <person name="Mehta T."/>
            <person name="Park D."/>
            <person name="Pearson M."/>
            <person name="Roberts A."/>
            <person name="Saif S."/>
            <person name="Shenoy N."/>
            <person name="Sisk P."/>
            <person name="Stolte C."/>
            <person name="Sykes S."/>
            <person name="Walk T."/>
            <person name="White J."/>
            <person name="Yandava C."/>
            <person name="Burger G."/>
            <person name="Gray M.W."/>
            <person name="Holland P.W.H."/>
            <person name="King N."/>
            <person name="Lang F.B.F."/>
            <person name="Roger A.J."/>
            <person name="Ruiz-Trillo I."/>
            <person name="Lander E."/>
            <person name="Nusbaum C."/>
        </authorList>
    </citation>
    <scope>NUCLEOTIDE SEQUENCE [LARGE SCALE GENOMIC DNA]</scope>
    <source>
        <strain evidence="3">ATCC 38327</strain>
    </source>
</reference>
<keyword evidence="3" id="KW-1185">Reference proteome</keyword>
<evidence type="ECO:0000256" key="1">
    <source>
        <dbReference type="SAM" id="MobiDB-lite"/>
    </source>
</evidence>
<organism evidence="2 3">
    <name type="scientific">Allomyces macrogynus (strain ATCC 38327)</name>
    <name type="common">Allomyces javanicus var. macrogynus</name>
    <dbReference type="NCBI Taxonomy" id="578462"/>
    <lineage>
        <taxon>Eukaryota</taxon>
        <taxon>Fungi</taxon>
        <taxon>Fungi incertae sedis</taxon>
        <taxon>Blastocladiomycota</taxon>
        <taxon>Blastocladiomycetes</taxon>
        <taxon>Blastocladiales</taxon>
        <taxon>Blastocladiaceae</taxon>
        <taxon>Allomyces</taxon>
    </lineage>
</organism>
<protein>
    <submittedName>
        <fullName evidence="2">Uncharacterized protein</fullName>
    </submittedName>
</protein>